<organism evidence="1 2">
    <name type="scientific">Brassica cretica</name>
    <name type="common">Mustard</name>
    <dbReference type="NCBI Taxonomy" id="69181"/>
    <lineage>
        <taxon>Eukaryota</taxon>
        <taxon>Viridiplantae</taxon>
        <taxon>Streptophyta</taxon>
        <taxon>Embryophyta</taxon>
        <taxon>Tracheophyta</taxon>
        <taxon>Spermatophyta</taxon>
        <taxon>Magnoliopsida</taxon>
        <taxon>eudicotyledons</taxon>
        <taxon>Gunneridae</taxon>
        <taxon>Pentapetalae</taxon>
        <taxon>rosids</taxon>
        <taxon>malvids</taxon>
        <taxon>Brassicales</taxon>
        <taxon>Brassicaceae</taxon>
        <taxon>Brassiceae</taxon>
        <taxon>Brassica</taxon>
    </lineage>
</organism>
<dbReference type="Proteomes" id="UP000712600">
    <property type="component" value="Unassembled WGS sequence"/>
</dbReference>
<comment type="caution">
    <text evidence="1">The sequence shown here is derived from an EMBL/GenBank/DDBJ whole genome shotgun (WGS) entry which is preliminary data.</text>
</comment>
<accession>A0A8S9NYV1</accession>
<proteinExistence type="predicted"/>
<protein>
    <submittedName>
        <fullName evidence="1">Uncharacterized protein</fullName>
    </submittedName>
</protein>
<reference evidence="1" key="1">
    <citation type="submission" date="2019-12" db="EMBL/GenBank/DDBJ databases">
        <title>Genome sequencing and annotation of Brassica cretica.</title>
        <authorList>
            <person name="Studholme D.J."/>
            <person name="Sarris P."/>
        </authorList>
    </citation>
    <scope>NUCLEOTIDE SEQUENCE</scope>
    <source>
        <strain evidence="1">PFS-109/04</strain>
        <tissue evidence="1">Leaf</tissue>
    </source>
</reference>
<dbReference type="AlphaFoldDB" id="A0A8S9NYV1"/>
<name>A0A8S9NYV1_BRACR</name>
<dbReference type="EMBL" id="QGKX02001521">
    <property type="protein sequence ID" value="KAF3508619.1"/>
    <property type="molecule type" value="Genomic_DNA"/>
</dbReference>
<evidence type="ECO:0000313" key="2">
    <source>
        <dbReference type="Proteomes" id="UP000712600"/>
    </source>
</evidence>
<evidence type="ECO:0000313" key="1">
    <source>
        <dbReference type="EMBL" id="KAF3508619.1"/>
    </source>
</evidence>
<sequence length="113" mass="12310">MGGLTIPCPEDTFITVMLEIDFVHGACSSFTPAHQVFSTVSFGLLSCHASTTITPAGYEIGTTYLFFWLSPTYTARNPFGAAEVDLLLVEAAAVTERPRIFFAPNRLLTKAIF</sequence>
<gene>
    <name evidence="1" type="ORF">F2Q69_00000745</name>
</gene>